<dbReference type="InterPro" id="IPR051044">
    <property type="entry name" value="MAG_DAG_Lipase"/>
</dbReference>
<dbReference type="RefSeq" id="WP_343042872.1">
    <property type="nucleotide sequence ID" value="NZ_JBHGCD010000006.1"/>
</dbReference>
<organism evidence="2 3">
    <name type="scientific">Paracoccus litorisediminis</name>
    <dbReference type="NCBI Taxonomy" id="2006130"/>
    <lineage>
        <taxon>Bacteria</taxon>
        <taxon>Pseudomonadati</taxon>
        <taxon>Pseudomonadota</taxon>
        <taxon>Alphaproteobacteria</taxon>
        <taxon>Rhodobacterales</taxon>
        <taxon>Paracoccaceae</taxon>
        <taxon>Paracoccus</taxon>
    </lineage>
</organism>
<protein>
    <submittedName>
        <fullName evidence="2">Alpha/beta fold hydrolase</fullName>
    </submittedName>
</protein>
<dbReference type="InterPro" id="IPR022742">
    <property type="entry name" value="Hydrolase_4"/>
</dbReference>
<dbReference type="InterPro" id="IPR029058">
    <property type="entry name" value="AB_hydrolase_fold"/>
</dbReference>
<gene>
    <name evidence="2" type="ORF">GL300_01000</name>
</gene>
<proteinExistence type="predicted"/>
<dbReference type="AlphaFoldDB" id="A0A844HEE0"/>
<evidence type="ECO:0000313" key="3">
    <source>
        <dbReference type="Proteomes" id="UP000449846"/>
    </source>
</evidence>
<name>A0A844HEE0_9RHOB</name>
<dbReference type="GO" id="GO:0016787">
    <property type="term" value="F:hydrolase activity"/>
    <property type="evidence" value="ECO:0007669"/>
    <property type="project" value="UniProtKB-KW"/>
</dbReference>
<feature type="domain" description="Serine aminopeptidase S33" evidence="1">
    <location>
        <begin position="39"/>
        <end position="294"/>
    </location>
</feature>
<keyword evidence="2" id="KW-0378">Hydrolase</keyword>
<evidence type="ECO:0000259" key="1">
    <source>
        <dbReference type="Pfam" id="PF12146"/>
    </source>
</evidence>
<dbReference type="Proteomes" id="UP000449846">
    <property type="component" value="Unassembled WGS sequence"/>
</dbReference>
<dbReference type="Gene3D" id="3.40.50.1820">
    <property type="entry name" value="alpha/beta hydrolase"/>
    <property type="match status" value="1"/>
</dbReference>
<accession>A0A844HEE0</accession>
<dbReference type="EMBL" id="WMIG01000001">
    <property type="protein sequence ID" value="MTH57783.1"/>
    <property type="molecule type" value="Genomic_DNA"/>
</dbReference>
<dbReference type="PRINTS" id="PR00111">
    <property type="entry name" value="ABHYDROLASE"/>
</dbReference>
<dbReference type="SUPFAM" id="SSF53474">
    <property type="entry name" value="alpha/beta-Hydrolases"/>
    <property type="match status" value="1"/>
</dbReference>
<evidence type="ECO:0000313" key="2">
    <source>
        <dbReference type="EMBL" id="MTH57783.1"/>
    </source>
</evidence>
<comment type="caution">
    <text evidence="2">The sequence shown here is derived from an EMBL/GenBank/DDBJ whole genome shotgun (WGS) entry which is preliminary data.</text>
</comment>
<dbReference type="PANTHER" id="PTHR11614">
    <property type="entry name" value="PHOSPHOLIPASE-RELATED"/>
    <property type="match status" value="1"/>
</dbReference>
<sequence>MTPAPFGTLPGDPSPAAKAFWLRTEDGLRLRAGHWQAENPRGSVLLFPGRTEYLEKYDSLARELNAAGYDVLAADWRGQGLSDRLIADPRPGHVGRFTDYQRDVVELVVAADELSLPRPWHLLAHSMGGAIGFAALHDGLPVQSAVFSAPMLGLNRSAPVLLFARAFTATAERFGWGERPTPGSGGYDTFVLRCSFQANLLTTDGLRWARTVAEAASWPERAIGGVSNHWLSEALAEIRRMSTLPAPTLPVLVGLGSDERIVSSSAIRRRVADWPSARLMLLPGARHEPLMERDSIRTPFLQAMLAHFAAASASA</sequence>
<keyword evidence="3" id="KW-1185">Reference proteome</keyword>
<reference evidence="2 3" key="1">
    <citation type="submission" date="2019-11" db="EMBL/GenBank/DDBJ databases">
        <authorList>
            <person name="Dong K."/>
        </authorList>
    </citation>
    <scope>NUCLEOTIDE SEQUENCE [LARGE SCALE GENOMIC DNA]</scope>
    <source>
        <strain evidence="2 3">NBRC 112902</strain>
    </source>
</reference>
<dbReference type="Pfam" id="PF12146">
    <property type="entry name" value="Hydrolase_4"/>
    <property type="match status" value="1"/>
</dbReference>
<dbReference type="InterPro" id="IPR000073">
    <property type="entry name" value="AB_hydrolase_1"/>
</dbReference>